<feature type="transmembrane region" description="Helical" evidence="1">
    <location>
        <begin position="38"/>
        <end position="61"/>
    </location>
</feature>
<keyword evidence="3" id="KW-1185">Reference proteome</keyword>
<keyword evidence="1" id="KW-1133">Transmembrane helix</keyword>
<protein>
    <submittedName>
        <fullName evidence="2">Uncharacterized protein</fullName>
    </submittedName>
</protein>
<dbReference type="EMBL" id="JBHLTS010000075">
    <property type="protein sequence ID" value="MFC0517599.1"/>
    <property type="molecule type" value="Genomic_DNA"/>
</dbReference>
<proteinExistence type="predicted"/>
<sequence length="172" mass="19445">MPDNTRNAVTAILYFAVSVIITAWFIEQKFGYVATPDVILLSNIVAAIKWVIMVIAAMVLLKGNKWIFIRRIAFASLAGSCAMYSTYAFRFLPVSSWQQFTYAMALALLVMTIFFFKAVMNTKLSLKWFAVWMVCLIISVIVQVKVVFGLHPGLVKNEVSHFFDSPKKIEIS</sequence>
<dbReference type="RefSeq" id="WP_377025343.1">
    <property type="nucleotide sequence ID" value="NZ_JBHLTS010000075.1"/>
</dbReference>
<feature type="transmembrane region" description="Helical" evidence="1">
    <location>
        <begin position="68"/>
        <end position="87"/>
    </location>
</feature>
<feature type="transmembrane region" description="Helical" evidence="1">
    <location>
        <begin position="7"/>
        <end position="26"/>
    </location>
</feature>
<evidence type="ECO:0000313" key="2">
    <source>
        <dbReference type="EMBL" id="MFC0517599.1"/>
    </source>
</evidence>
<evidence type="ECO:0000313" key="3">
    <source>
        <dbReference type="Proteomes" id="UP001589828"/>
    </source>
</evidence>
<keyword evidence="1" id="KW-0812">Transmembrane</keyword>
<accession>A0ABV6LDQ9</accession>
<reference evidence="2 3" key="1">
    <citation type="submission" date="2024-09" db="EMBL/GenBank/DDBJ databases">
        <authorList>
            <person name="Sun Q."/>
            <person name="Mori K."/>
        </authorList>
    </citation>
    <scope>NUCLEOTIDE SEQUENCE [LARGE SCALE GENOMIC DNA]</scope>
    <source>
        <strain evidence="2 3">NCAIM B.02415</strain>
    </source>
</reference>
<dbReference type="Proteomes" id="UP001589828">
    <property type="component" value="Unassembled WGS sequence"/>
</dbReference>
<comment type="caution">
    <text evidence="2">The sequence shown here is derived from an EMBL/GenBank/DDBJ whole genome shotgun (WGS) entry which is preliminary data.</text>
</comment>
<gene>
    <name evidence="2" type="ORF">ACFFGT_25525</name>
</gene>
<organism evidence="2 3">
    <name type="scientific">Mucilaginibacter angelicae</name>
    <dbReference type="NCBI Taxonomy" id="869718"/>
    <lineage>
        <taxon>Bacteria</taxon>
        <taxon>Pseudomonadati</taxon>
        <taxon>Bacteroidota</taxon>
        <taxon>Sphingobacteriia</taxon>
        <taxon>Sphingobacteriales</taxon>
        <taxon>Sphingobacteriaceae</taxon>
        <taxon>Mucilaginibacter</taxon>
    </lineage>
</organism>
<name>A0ABV6LDQ9_9SPHI</name>
<feature type="transmembrane region" description="Helical" evidence="1">
    <location>
        <begin position="99"/>
        <end position="116"/>
    </location>
</feature>
<feature type="transmembrane region" description="Helical" evidence="1">
    <location>
        <begin position="128"/>
        <end position="148"/>
    </location>
</feature>
<keyword evidence="1" id="KW-0472">Membrane</keyword>
<evidence type="ECO:0000256" key="1">
    <source>
        <dbReference type="SAM" id="Phobius"/>
    </source>
</evidence>